<evidence type="ECO:0000313" key="1">
    <source>
        <dbReference type="EMBL" id="TYG40902.1"/>
    </source>
</evidence>
<evidence type="ECO:0008006" key="3">
    <source>
        <dbReference type="Google" id="ProtNLM"/>
    </source>
</evidence>
<organism evidence="1 2">
    <name type="scientific">Gossypium darwinii</name>
    <name type="common">Darwin's cotton</name>
    <name type="synonym">Gossypium barbadense var. darwinii</name>
    <dbReference type="NCBI Taxonomy" id="34276"/>
    <lineage>
        <taxon>Eukaryota</taxon>
        <taxon>Viridiplantae</taxon>
        <taxon>Streptophyta</taxon>
        <taxon>Embryophyta</taxon>
        <taxon>Tracheophyta</taxon>
        <taxon>Spermatophyta</taxon>
        <taxon>Magnoliopsida</taxon>
        <taxon>eudicotyledons</taxon>
        <taxon>Gunneridae</taxon>
        <taxon>Pentapetalae</taxon>
        <taxon>rosids</taxon>
        <taxon>malvids</taxon>
        <taxon>Malvales</taxon>
        <taxon>Malvaceae</taxon>
        <taxon>Malvoideae</taxon>
        <taxon>Gossypium</taxon>
    </lineage>
</organism>
<dbReference type="AlphaFoldDB" id="A0A5D2ABI5"/>
<name>A0A5D2ABI5_GOSDA</name>
<dbReference type="Proteomes" id="UP000323506">
    <property type="component" value="Chromosome D12"/>
</dbReference>
<keyword evidence="2" id="KW-1185">Reference proteome</keyword>
<evidence type="ECO:0000313" key="2">
    <source>
        <dbReference type="Proteomes" id="UP000323506"/>
    </source>
</evidence>
<protein>
    <recommendedName>
        <fullName evidence="3">Reverse transcriptase zinc-binding domain-containing protein</fullName>
    </recommendedName>
</protein>
<gene>
    <name evidence="1" type="ORF">ES288_D12G131500v1</name>
</gene>
<reference evidence="1 2" key="1">
    <citation type="submission" date="2019-06" db="EMBL/GenBank/DDBJ databases">
        <title>WGS assembly of Gossypium darwinii.</title>
        <authorList>
            <person name="Chen Z.J."/>
            <person name="Sreedasyam A."/>
            <person name="Ando A."/>
            <person name="Song Q."/>
            <person name="De L."/>
            <person name="Hulse-Kemp A."/>
            <person name="Ding M."/>
            <person name="Ye W."/>
            <person name="Kirkbride R."/>
            <person name="Jenkins J."/>
            <person name="Plott C."/>
            <person name="Lovell J."/>
            <person name="Lin Y.-M."/>
            <person name="Vaughn R."/>
            <person name="Liu B."/>
            <person name="Li W."/>
            <person name="Simpson S."/>
            <person name="Scheffler B."/>
            <person name="Saski C."/>
            <person name="Grover C."/>
            <person name="Hu G."/>
            <person name="Conover J."/>
            <person name="Carlson J."/>
            <person name="Shu S."/>
            <person name="Boston L."/>
            <person name="Williams M."/>
            <person name="Peterson D."/>
            <person name="Mcgee K."/>
            <person name="Jones D."/>
            <person name="Wendel J."/>
            <person name="Stelly D."/>
            <person name="Grimwood J."/>
            <person name="Schmutz J."/>
        </authorList>
    </citation>
    <scope>NUCLEOTIDE SEQUENCE [LARGE SCALE GENOMIC DNA]</scope>
    <source>
        <strain evidence="1">1808015.09</strain>
    </source>
</reference>
<dbReference type="PANTHER" id="PTHR33116:SF86">
    <property type="entry name" value="REVERSE TRANSCRIPTASE DOMAIN-CONTAINING PROTEIN"/>
    <property type="match status" value="1"/>
</dbReference>
<dbReference type="EMBL" id="CM017712">
    <property type="protein sequence ID" value="TYG40902.1"/>
    <property type="molecule type" value="Genomic_DNA"/>
</dbReference>
<sequence length="173" mass="19521">MSVFLAPKGIIDDIQAKLSRAWWAGKEKGRYWTMIPWKTLCKPKAMGGLGIRDVRLFNMALLGRQVWRLINNTDSLCFKVLSSKYFPDGNIFKAKKVDKASFTWSSIAKAAEMLKEGFGWQVGNGEKINIWADNWGMEGLNGDGERSVAWGQQMLGRQQSRASLRTGLGRQDM</sequence>
<dbReference type="PANTHER" id="PTHR33116">
    <property type="entry name" value="REVERSE TRANSCRIPTASE ZINC-BINDING DOMAIN-CONTAINING PROTEIN-RELATED-RELATED"/>
    <property type="match status" value="1"/>
</dbReference>
<accession>A0A5D2ABI5</accession>
<proteinExistence type="predicted"/>